<dbReference type="NCBIfam" id="TIGR00182">
    <property type="entry name" value="plsX"/>
    <property type="match status" value="1"/>
</dbReference>
<dbReference type="InterPro" id="IPR003664">
    <property type="entry name" value="FA_synthesis"/>
</dbReference>
<dbReference type="OrthoDB" id="9806408at2"/>
<comment type="pathway">
    <text evidence="10">Lipid metabolism; phospholipid metabolism.</text>
</comment>
<comment type="catalytic activity">
    <reaction evidence="1 10">
        <text>a fatty acyl-[ACP] + phosphate = an acyl phosphate + holo-[ACP]</text>
        <dbReference type="Rhea" id="RHEA:42292"/>
        <dbReference type="Rhea" id="RHEA-COMP:9685"/>
        <dbReference type="Rhea" id="RHEA-COMP:14125"/>
        <dbReference type="ChEBI" id="CHEBI:43474"/>
        <dbReference type="ChEBI" id="CHEBI:59918"/>
        <dbReference type="ChEBI" id="CHEBI:64479"/>
        <dbReference type="ChEBI" id="CHEBI:138651"/>
        <dbReference type="EC" id="2.3.1.274"/>
    </reaction>
</comment>
<name>A0A1M5UL26_9FIRM</name>
<organism evidence="11 12">
    <name type="scientific">Sporobacter termitidis DSM 10068</name>
    <dbReference type="NCBI Taxonomy" id="1123282"/>
    <lineage>
        <taxon>Bacteria</taxon>
        <taxon>Bacillati</taxon>
        <taxon>Bacillota</taxon>
        <taxon>Clostridia</taxon>
        <taxon>Eubacteriales</taxon>
        <taxon>Oscillospiraceae</taxon>
        <taxon>Sporobacter</taxon>
    </lineage>
</organism>
<keyword evidence="7 10" id="KW-1208">Phospholipid metabolism</keyword>
<dbReference type="GO" id="GO:0008654">
    <property type="term" value="P:phospholipid biosynthetic process"/>
    <property type="evidence" value="ECO:0007669"/>
    <property type="project" value="UniProtKB-KW"/>
</dbReference>
<dbReference type="GO" id="GO:0043811">
    <property type="term" value="F:phosphate:acyl-[acyl carrier protein] acyltransferase activity"/>
    <property type="evidence" value="ECO:0007669"/>
    <property type="project" value="UniProtKB-UniRule"/>
</dbReference>
<protein>
    <recommendedName>
        <fullName evidence="8 10">Phosphate acyltransferase</fullName>
        <ecNumber evidence="8 10">2.3.1.274</ecNumber>
    </recommendedName>
    <alternativeName>
        <fullName evidence="10">Acyl-ACP phosphotransacylase</fullName>
    </alternativeName>
    <alternativeName>
        <fullName evidence="10">Acyl-[acyl-carrier-protein]--phosphate acyltransferase</fullName>
    </alternativeName>
    <alternativeName>
        <fullName evidence="10">Phosphate-acyl-ACP acyltransferase</fullName>
    </alternativeName>
</protein>
<evidence type="ECO:0000313" key="11">
    <source>
        <dbReference type="EMBL" id="SHH63647.1"/>
    </source>
</evidence>
<comment type="function">
    <text evidence="10">Catalyzes the reversible formation of acyl-phosphate (acyl-PO(4)) from acyl-[acyl-carrier-protein] (acyl-ACP). This enzyme utilizes acyl-ACP as fatty acyl donor, but not acyl-CoA.</text>
</comment>
<keyword evidence="3 10" id="KW-0444">Lipid biosynthesis</keyword>
<keyword evidence="6 10" id="KW-0594">Phospholipid biosynthesis</keyword>
<evidence type="ECO:0000256" key="10">
    <source>
        <dbReference type="HAMAP-Rule" id="MF_00019"/>
    </source>
</evidence>
<dbReference type="Pfam" id="PF02504">
    <property type="entry name" value="FA_synthesis"/>
    <property type="match status" value="1"/>
</dbReference>
<gene>
    <name evidence="10" type="primary">plsX</name>
    <name evidence="11" type="ORF">SAMN02745823_00570</name>
</gene>
<keyword evidence="12" id="KW-1185">Reference proteome</keyword>
<dbReference type="EMBL" id="FQXV01000001">
    <property type="protein sequence ID" value="SHH63647.1"/>
    <property type="molecule type" value="Genomic_DNA"/>
</dbReference>
<dbReference type="HAMAP" id="MF_00019">
    <property type="entry name" value="PlsX"/>
    <property type="match status" value="1"/>
</dbReference>
<dbReference type="Gene3D" id="3.40.718.10">
    <property type="entry name" value="Isopropylmalate Dehydrogenase"/>
    <property type="match status" value="1"/>
</dbReference>
<comment type="subcellular location">
    <subcellularLocation>
        <location evidence="10">Cytoplasm</location>
    </subcellularLocation>
    <text evidence="10">Associated with the membrane possibly through PlsY.</text>
</comment>
<dbReference type="PANTHER" id="PTHR30100">
    <property type="entry name" value="FATTY ACID/PHOSPHOLIPID SYNTHESIS PROTEIN PLSX"/>
    <property type="match status" value="1"/>
</dbReference>
<evidence type="ECO:0000256" key="9">
    <source>
        <dbReference type="ARBA" id="ARBA00046608"/>
    </source>
</evidence>
<dbReference type="STRING" id="1123282.SAMN02745823_00570"/>
<keyword evidence="2 10" id="KW-0963">Cytoplasm</keyword>
<dbReference type="PIRSF" id="PIRSF002465">
    <property type="entry name" value="Phsphlp_syn_PlsX"/>
    <property type="match status" value="1"/>
</dbReference>
<dbReference type="SUPFAM" id="SSF53659">
    <property type="entry name" value="Isocitrate/Isopropylmalate dehydrogenase-like"/>
    <property type="match status" value="1"/>
</dbReference>
<dbReference type="RefSeq" id="WP_073076098.1">
    <property type="nucleotide sequence ID" value="NZ_FQXV01000001.1"/>
</dbReference>
<reference evidence="11 12" key="1">
    <citation type="submission" date="2016-11" db="EMBL/GenBank/DDBJ databases">
        <authorList>
            <person name="Jaros S."/>
            <person name="Januszkiewicz K."/>
            <person name="Wedrychowicz H."/>
        </authorList>
    </citation>
    <scope>NUCLEOTIDE SEQUENCE [LARGE SCALE GENOMIC DNA]</scope>
    <source>
        <strain evidence="11 12">DSM 10068</strain>
    </source>
</reference>
<evidence type="ECO:0000256" key="3">
    <source>
        <dbReference type="ARBA" id="ARBA00022516"/>
    </source>
</evidence>
<evidence type="ECO:0000313" key="12">
    <source>
        <dbReference type="Proteomes" id="UP000183995"/>
    </source>
</evidence>
<keyword evidence="4 10" id="KW-0808">Transferase</keyword>
<evidence type="ECO:0000256" key="5">
    <source>
        <dbReference type="ARBA" id="ARBA00023098"/>
    </source>
</evidence>
<dbReference type="PANTHER" id="PTHR30100:SF1">
    <property type="entry name" value="PHOSPHATE ACYLTRANSFERASE"/>
    <property type="match status" value="1"/>
</dbReference>
<keyword evidence="11" id="KW-0012">Acyltransferase</keyword>
<evidence type="ECO:0000256" key="1">
    <source>
        <dbReference type="ARBA" id="ARBA00001232"/>
    </source>
</evidence>
<sequence>MKIIIDAMGGDNAPDEIVKGAIEAAEAFNIEIILTGKGEEILRSVQKMGRTELPKGIEIAHADQVIAMDEDPVTAIREKKDSSMLVGLNMLRDGLGDAMVSAGSTGALLSGATLVVKRIRGIRRAAMAPVLPVGDKGIVLIDCGANAECTPEYLLQFAFMGSFYAEHVLKIKKPRVGLLNIGTESIKGTDLQIEAYRLLEEASKDGALNFVGNVESKGVMYGECDVLVADGYTGNILLKSIEGTASFLLREIKGVFMKNAVTKLAALLVKKHVRSLRERMDADKVGGTALLGISKPVIKAHGSSGAAALKNAVLQAMTTVDAHIAEEIQSNIERMKIEEKAEKN</sequence>
<dbReference type="Proteomes" id="UP000183995">
    <property type="component" value="Unassembled WGS sequence"/>
</dbReference>
<dbReference type="GO" id="GO:0005737">
    <property type="term" value="C:cytoplasm"/>
    <property type="evidence" value="ECO:0007669"/>
    <property type="project" value="UniProtKB-SubCell"/>
</dbReference>
<dbReference type="UniPathway" id="UPA00085"/>
<dbReference type="AlphaFoldDB" id="A0A1M5UL26"/>
<comment type="similarity">
    <text evidence="10">Belongs to the PlsX family.</text>
</comment>
<comment type="subunit">
    <text evidence="9 10">Homodimer. Probably interacts with PlsY.</text>
</comment>
<evidence type="ECO:0000256" key="6">
    <source>
        <dbReference type="ARBA" id="ARBA00023209"/>
    </source>
</evidence>
<evidence type="ECO:0000256" key="2">
    <source>
        <dbReference type="ARBA" id="ARBA00022490"/>
    </source>
</evidence>
<proteinExistence type="inferred from homology"/>
<dbReference type="EC" id="2.3.1.274" evidence="8 10"/>
<evidence type="ECO:0000256" key="4">
    <source>
        <dbReference type="ARBA" id="ARBA00022679"/>
    </source>
</evidence>
<accession>A0A1M5UL26</accession>
<keyword evidence="5 10" id="KW-0443">Lipid metabolism</keyword>
<dbReference type="GO" id="GO:0006633">
    <property type="term" value="P:fatty acid biosynthetic process"/>
    <property type="evidence" value="ECO:0007669"/>
    <property type="project" value="UniProtKB-UniRule"/>
</dbReference>
<evidence type="ECO:0000256" key="8">
    <source>
        <dbReference type="ARBA" id="ARBA00024069"/>
    </source>
</evidence>
<dbReference type="InterPro" id="IPR012281">
    <property type="entry name" value="Phospholipid_synth_PlsX-like"/>
</dbReference>
<evidence type="ECO:0000256" key="7">
    <source>
        <dbReference type="ARBA" id="ARBA00023264"/>
    </source>
</evidence>